<reference evidence="2" key="1">
    <citation type="submission" date="2022-11" db="UniProtKB">
        <authorList>
            <consortium name="WormBaseParasite"/>
        </authorList>
    </citation>
    <scope>IDENTIFICATION</scope>
</reference>
<accession>A0AC35GFL7</accession>
<evidence type="ECO:0000313" key="1">
    <source>
        <dbReference type="Proteomes" id="UP000887580"/>
    </source>
</evidence>
<evidence type="ECO:0000313" key="2">
    <source>
        <dbReference type="WBParaSite" id="PS1159_v2.g4765.t1"/>
    </source>
</evidence>
<dbReference type="WBParaSite" id="PS1159_v2.g4765.t1">
    <property type="protein sequence ID" value="PS1159_v2.g4765.t1"/>
    <property type="gene ID" value="PS1159_v2.g4765"/>
</dbReference>
<name>A0AC35GFL7_9BILA</name>
<organism evidence="1 2">
    <name type="scientific">Panagrolaimus sp. PS1159</name>
    <dbReference type="NCBI Taxonomy" id="55785"/>
    <lineage>
        <taxon>Eukaryota</taxon>
        <taxon>Metazoa</taxon>
        <taxon>Ecdysozoa</taxon>
        <taxon>Nematoda</taxon>
        <taxon>Chromadorea</taxon>
        <taxon>Rhabditida</taxon>
        <taxon>Tylenchina</taxon>
        <taxon>Panagrolaimomorpha</taxon>
        <taxon>Panagrolaimoidea</taxon>
        <taxon>Panagrolaimidae</taxon>
        <taxon>Panagrolaimus</taxon>
    </lineage>
</organism>
<protein>
    <submittedName>
        <fullName evidence="2">Taste receptor type 2</fullName>
    </submittedName>
</protein>
<proteinExistence type="predicted"/>
<dbReference type="Proteomes" id="UP000887580">
    <property type="component" value="Unplaced"/>
</dbReference>
<sequence>MLGFFVSFIPLYIFLMIKVLPKVMMTYRYLMTSCGCTATALTILRALWIPIPTAPVMGVYSAGIIGKFGPTANLICLNLYFTLLVKMQLCVVCCLIYQFSALRPFSWISHLGNCPTRVLKCYAAYFIGMSIILSTFIYTSIVDRVQFFEYANRTNNFYVMEIIKNEPTWIGFSSALKPAVIGLGIFATVPDLCVALLAIFLTIKLWFIIEADKSIVSTLTQKLERNLYHTFIFRTTVLILFYTLPYMGIAISILFEIQSSKLGIICHSSIILQGAICLIGTILMIKHFRVYIFGCCFNEKVHDSSSPSNSNGIPTTLTARSETFPSSPSKLPPLNLKNVMK</sequence>